<proteinExistence type="predicted"/>
<organism evidence="1">
    <name type="scientific">viral metagenome</name>
    <dbReference type="NCBI Taxonomy" id="1070528"/>
    <lineage>
        <taxon>unclassified sequences</taxon>
        <taxon>metagenomes</taxon>
        <taxon>organismal metagenomes</taxon>
    </lineage>
</organism>
<dbReference type="EMBL" id="MT141628">
    <property type="protein sequence ID" value="QJA68561.1"/>
    <property type="molecule type" value="Genomic_DNA"/>
</dbReference>
<gene>
    <name evidence="1" type="ORF">MM415A06187_0005</name>
    <name evidence="2" type="ORF">MM415B02174_0013</name>
</gene>
<reference evidence="1" key="1">
    <citation type="submission" date="2020-03" db="EMBL/GenBank/DDBJ databases">
        <title>The deep terrestrial virosphere.</title>
        <authorList>
            <person name="Holmfeldt K."/>
            <person name="Nilsson E."/>
            <person name="Simone D."/>
            <person name="Lopez-Fernandez M."/>
            <person name="Wu X."/>
            <person name="de Brujin I."/>
            <person name="Lundin D."/>
            <person name="Andersson A."/>
            <person name="Bertilsson S."/>
            <person name="Dopson M."/>
        </authorList>
    </citation>
    <scope>NUCLEOTIDE SEQUENCE</scope>
    <source>
        <strain evidence="1">MM415A06187</strain>
        <strain evidence="2">MM415B02174</strain>
    </source>
</reference>
<dbReference type="AlphaFoldDB" id="A0A6M3JHQ1"/>
<evidence type="ECO:0000313" key="1">
    <source>
        <dbReference type="EMBL" id="QJA68561.1"/>
    </source>
</evidence>
<evidence type="ECO:0000313" key="2">
    <source>
        <dbReference type="EMBL" id="QJA85803.1"/>
    </source>
</evidence>
<protein>
    <submittedName>
        <fullName evidence="1">Uncharacterized protein</fullName>
    </submittedName>
</protein>
<dbReference type="EMBL" id="MT142596">
    <property type="protein sequence ID" value="QJA85803.1"/>
    <property type="molecule type" value="Genomic_DNA"/>
</dbReference>
<accession>A0A6M3JHQ1</accession>
<sequence length="60" mass="6819">MKVSQLIGELISYINRNGDHSIYLNCLQFDDEGRRILDVRVMVDGIICDKGCILTGFVEE</sequence>
<name>A0A6M3JHQ1_9ZZZZ</name>